<accession>A0A565CBL8</accession>
<keyword evidence="2" id="KW-1185">Reference proteome</keyword>
<evidence type="ECO:0000313" key="1">
    <source>
        <dbReference type="EMBL" id="VVB10989.1"/>
    </source>
</evidence>
<protein>
    <submittedName>
        <fullName evidence="1">Uncharacterized protein</fullName>
    </submittedName>
</protein>
<proteinExistence type="predicted"/>
<sequence>MSWYPLCSCIPTRSRSSYVLQRGPKVVVGERMISVRGFGNGLSNSFPLIKSSLVSFQPMKGPLLIDTEMYFKSLRG</sequence>
<evidence type="ECO:0000313" key="2">
    <source>
        <dbReference type="Proteomes" id="UP000489600"/>
    </source>
</evidence>
<dbReference type="AlphaFoldDB" id="A0A565CBL8"/>
<dbReference type="Proteomes" id="UP000489600">
    <property type="component" value="Unassembled WGS sequence"/>
</dbReference>
<name>A0A565CBL8_9BRAS</name>
<organism evidence="1 2">
    <name type="scientific">Arabis nemorensis</name>
    <dbReference type="NCBI Taxonomy" id="586526"/>
    <lineage>
        <taxon>Eukaryota</taxon>
        <taxon>Viridiplantae</taxon>
        <taxon>Streptophyta</taxon>
        <taxon>Embryophyta</taxon>
        <taxon>Tracheophyta</taxon>
        <taxon>Spermatophyta</taxon>
        <taxon>Magnoliopsida</taxon>
        <taxon>eudicotyledons</taxon>
        <taxon>Gunneridae</taxon>
        <taxon>Pentapetalae</taxon>
        <taxon>rosids</taxon>
        <taxon>malvids</taxon>
        <taxon>Brassicales</taxon>
        <taxon>Brassicaceae</taxon>
        <taxon>Arabideae</taxon>
        <taxon>Arabis</taxon>
    </lineage>
</organism>
<gene>
    <name evidence="1" type="ORF">ANE_LOCUS21433</name>
</gene>
<dbReference type="EMBL" id="CABITT030000007">
    <property type="protein sequence ID" value="VVB10989.1"/>
    <property type="molecule type" value="Genomic_DNA"/>
</dbReference>
<reference evidence="1" key="1">
    <citation type="submission" date="2019-07" db="EMBL/GenBank/DDBJ databases">
        <authorList>
            <person name="Dittberner H."/>
        </authorList>
    </citation>
    <scope>NUCLEOTIDE SEQUENCE [LARGE SCALE GENOMIC DNA]</scope>
</reference>
<comment type="caution">
    <text evidence="1">The sequence shown here is derived from an EMBL/GenBank/DDBJ whole genome shotgun (WGS) entry which is preliminary data.</text>
</comment>